<evidence type="ECO:0000313" key="2">
    <source>
        <dbReference type="EnsemblPlants" id="Pp3c20_1060V3.1"/>
    </source>
</evidence>
<evidence type="ECO:0000313" key="1">
    <source>
        <dbReference type="EMBL" id="PNR32580.1"/>
    </source>
</evidence>
<dbReference type="Proteomes" id="UP000006727">
    <property type="component" value="Chromosome 20"/>
</dbReference>
<dbReference type="Gramene" id="Pp3c20_1060V3.2">
    <property type="protein sequence ID" value="Pp3c20_1060V3.2"/>
    <property type="gene ID" value="Pp3c20_1060"/>
</dbReference>
<reference evidence="2" key="3">
    <citation type="submission" date="2020-12" db="UniProtKB">
        <authorList>
            <consortium name="EnsemblPlants"/>
        </authorList>
    </citation>
    <scope>IDENTIFICATION</scope>
</reference>
<sequence length="114" mass="13340">MVLNWELLYYFVEHLYLVLEAVLNKCFHNGTFLVVISRFRSPSNSCFEQAVDIRKSDLDTCHISPKWSLWRAIFNCRSSDVVDFKYVQLFDGGLLNIKFSTLEICIRPAVSLKR</sequence>
<dbReference type="Gramene" id="Pp3c20_1060V3.1">
    <property type="protein sequence ID" value="Pp3c20_1060V3.1"/>
    <property type="gene ID" value="Pp3c20_1060"/>
</dbReference>
<dbReference type="AlphaFoldDB" id="A0A2K1ITH6"/>
<reference evidence="1 3" key="1">
    <citation type="journal article" date="2008" name="Science">
        <title>The Physcomitrella genome reveals evolutionary insights into the conquest of land by plants.</title>
        <authorList>
            <person name="Rensing S."/>
            <person name="Lang D."/>
            <person name="Zimmer A."/>
            <person name="Terry A."/>
            <person name="Salamov A."/>
            <person name="Shapiro H."/>
            <person name="Nishiyama T."/>
            <person name="Perroud P.-F."/>
            <person name="Lindquist E."/>
            <person name="Kamisugi Y."/>
            <person name="Tanahashi T."/>
            <person name="Sakakibara K."/>
            <person name="Fujita T."/>
            <person name="Oishi K."/>
            <person name="Shin-I T."/>
            <person name="Kuroki Y."/>
            <person name="Toyoda A."/>
            <person name="Suzuki Y."/>
            <person name="Hashimoto A."/>
            <person name="Yamaguchi K."/>
            <person name="Sugano A."/>
            <person name="Kohara Y."/>
            <person name="Fujiyama A."/>
            <person name="Anterola A."/>
            <person name="Aoki S."/>
            <person name="Ashton N."/>
            <person name="Barbazuk W.B."/>
            <person name="Barker E."/>
            <person name="Bennetzen J."/>
            <person name="Bezanilla M."/>
            <person name="Blankenship R."/>
            <person name="Cho S.H."/>
            <person name="Dutcher S."/>
            <person name="Estelle M."/>
            <person name="Fawcett J.A."/>
            <person name="Gundlach H."/>
            <person name="Hanada K."/>
            <person name="Heyl A."/>
            <person name="Hicks K.A."/>
            <person name="Hugh J."/>
            <person name="Lohr M."/>
            <person name="Mayer K."/>
            <person name="Melkozernov A."/>
            <person name="Murata T."/>
            <person name="Nelson D."/>
            <person name="Pils B."/>
            <person name="Prigge M."/>
            <person name="Reiss B."/>
            <person name="Renner T."/>
            <person name="Rombauts S."/>
            <person name="Rushton P."/>
            <person name="Sanderfoot A."/>
            <person name="Schween G."/>
            <person name="Shiu S.-H."/>
            <person name="Stueber K."/>
            <person name="Theodoulou F.L."/>
            <person name="Tu H."/>
            <person name="Van de Peer Y."/>
            <person name="Verrier P.J."/>
            <person name="Waters E."/>
            <person name="Wood A."/>
            <person name="Yang L."/>
            <person name="Cove D."/>
            <person name="Cuming A."/>
            <person name="Hasebe M."/>
            <person name="Lucas S."/>
            <person name="Mishler D.B."/>
            <person name="Reski R."/>
            <person name="Grigoriev I."/>
            <person name="Quatrano R.S."/>
            <person name="Boore J.L."/>
        </authorList>
    </citation>
    <scope>NUCLEOTIDE SEQUENCE [LARGE SCALE GENOMIC DNA]</scope>
    <source>
        <strain evidence="2 3">cv. Gransden 2004</strain>
    </source>
</reference>
<evidence type="ECO:0000313" key="3">
    <source>
        <dbReference type="Proteomes" id="UP000006727"/>
    </source>
</evidence>
<name>A0A2K1ITH6_PHYPA</name>
<proteinExistence type="predicted"/>
<gene>
    <name evidence="1" type="ORF">PHYPA_024522</name>
</gene>
<keyword evidence="3" id="KW-1185">Reference proteome</keyword>
<dbReference type="EnsemblPlants" id="Pp3c20_1060V3.1">
    <property type="protein sequence ID" value="Pp3c20_1060V3.1"/>
    <property type="gene ID" value="Pp3c20_1060"/>
</dbReference>
<dbReference type="EMBL" id="ABEU02000020">
    <property type="protein sequence ID" value="PNR32580.1"/>
    <property type="molecule type" value="Genomic_DNA"/>
</dbReference>
<dbReference type="EnsemblPlants" id="Pp3c20_1060V3.2">
    <property type="protein sequence ID" value="Pp3c20_1060V3.2"/>
    <property type="gene ID" value="Pp3c20_1060"/>
</dbReference>
<organism evidence="1">
    <name type="scientific">Physcomitrium patens</name>
    <name type="common">Spreading-leaved earth moss</name>
    <name type="synonym">Physcomitrella patens</name>
    <dbReference type="NCBI Taxonomy" id="3218"/>
    <lineage>
        <taxon>Eukaryota</taxon>
        <taxon>Viridiplantae</taxon>
        <taxon>Streptophyta</taxon>
        <taxon>Embryophyta</taxon>
        <taxon>Bryophyta</taxon>
        <taxon>Bryophytina</taxon>
        <taxon>Bryopsida</taxon>
        <taxon>Funariidae</taxon>
        <taxon>Funariales</taxon>
        <taxon>Funariaceae</taxon>
        <taxon>Physcomitrium</taxon>
    </lineage>
</organism>
<protein>
    <submittedName>
        <fullName evidence="1 2">Uncharacterized protein</fullName>
    </submittedName>
</protein>
<accession>A0A2K1ITH6</accession>
<dbReference type="InParanoid" id="A0A2K1ITH6"/>
<reference evidence="1 3" key="2">
    <citation type="journal article" date="2018" name="Plant J.">
        <title>The Physcomitrella patens chromosome-scale assembly reveals moss genome structure and evolution.</title>
        <authorList>
            <person name="Lang D."/>
            <person name="Ullrich K.K."/>
            <person name="Murat F."/>
            <person name="Fuchs J."/>
            <person name="Jenkins J."/>
            <person name="Haas F.B."/>
            <person name="Piednoel M."/>
            <person name="Gundlach H."/>
            <person name="Van Bel M."/>
            <person name="Meyberg R."/>
            <person name="Vives C."/>
            <person name="Morata J."/>
            <person name="Symeonidi A."/>
            <person name="Hiss M."/>
            <person name="Muchero W."/>
            <person name="Kamisugi Y."/>
            <person name="Saleh O."/>
            <person name="Blanc G."/>
            <person name="Decker E.L."/>
            <person name="van Gessel N."/>
            <person name="Grimwood J."/>
            <person name="Hayes R.D."/>
            <person name="Graham S.W."/>
            <person name="Gunter L.E."/>
            <person name="McDaniel S.F."/>
            <person name="Hoernstein S.N.W."/>
            <person name="Larsson A."/>
            <person name="Li F.W."/>
            <person name="Perroud P.F."/>
            <person name="Phillips J."/>
            <person name="Ranjan P."/>
            <person name="Rokshar D.S."/>
            <person name="Rothfels C.J."/>
            <person name="Schneider L."/>
            <person name="Shu S."/>
            <person name="Stevenson D.W."/>
            <person name="Thummler F."/>
            <person name="Tillich M."/>
            <person name="Villarreal Aguilar J.C."/>
            <person name="Widiez T."/>
            <person name="Wong G.K."/>
            <person name="Wymore A."/>
            <person name="Zhang Y."/>
            <person name="Zimmer A.D."/>
            <person name="Quatrano R.S."/>
            <person name="Mayer K.F.X."/>
            <person name="Goodstein D."/>
            <person name="Casacuberta J.M."/>
            <person name="Vandepoele K."/>
            <person name="Reski R."/>
            <person name="Cuming A.C."/>
            <person name="Tuskan G.A."/>
            <person name="Maumus F."/>
            <person name="Salse J."/>
            <person name="Schmutz J."/>
            <person name="Rensing S.A."/>
        </authorList>
    </citation>
    <scope>NUCLEOTIDE SEQUENCE [LARGE SCALE GENOMIC DNA]</scope>
    <source>
        <strain evidence="2 3">cv. Gransden 2004</strain>
    </source>
</reference>